<dbReference type="InterPro" id="IPR022346">
    <property type="entry name" value="T2SS_GspH"/>
</dbReference>
<dbReference type="AlphaFoldDB" id="A0A3B1ALV2"/>
<feature type="transmembrane region" description="Helical" evidence="8">
    <location>
        <begin position="20"/>
        <end position="38"/>
    </location>
</feature>
<evidence type="ECO:0000256" key="1">
    <source>
        <dbReference type="ARBA" id="ARBA00004377"/>
    </source>
</evidence>
<evidence type="ECO:0000256" key="6">
    <source>
        <dbReference type="ARBA" id="ARBA00022989"/>
    </source>
</evidence>
<evidence type="ECO:0000313" key="10">
    <source>
        <dbReference type="EMBL" id="VAX06879.1"/>
    </source>
</evidence>
<name>A0A3B1ALV2_9ZZZZ</name>
<keyword evidence="5 8" id="KW-0812">Transmembrane</keyword>
<dbReference type="Pfam" id="PF12019">
    <property type="entry name" value="GspH"/>
    <property type="match status" value="1"/>
</dbReference>
<sequence>MDIPSSHHHMHQLGFTLIELLTTLSILLILLTVGLPSLQPVMANSKMTAAVNTMATHLNLARSEAVYRGIRTILCPSSDGTTCLNSTEWHQGFILFADNNANRIHEEEEKLLRIYTAVNQQQIHISTTNGRKWVRYQSTGAAPGSNLTMTFCDTRDHADPKALIISSTGRIRLSATKPSGAPLDC</sequence>
<accession>A0A3B1ALV2</accession>
<feature type="domain" description="General secretion pathway GspH" evidence="9">
    <location>
        <begin position="50"/>
        <end position="169"/>
    </location>
</feature>
<protein>
    <submittedName>
        <fullName evidence="10">Type IV fimbrial biogenesis protein FimT</fullName>
    </submittedName>
</protein>
<evidence type="ECO:0000256" key="7">
    <source>
        <dbReference type="ARBA" id="ARBA00023136"/>
    </source>
</evidence>
<keyword evidence="7 8" id="KW-0472">Membrane</keyword>
<dbReference type="EMBL" id="UOFX01000020">
    <property type="protein sequence ID" value="VAX06879.1"/>
    <property type="molecule type" value="Genomic_DNA"/>
</dbReference>
<keyword evidence="6 8" id="KW-1133">Transmembrane helix</keyword>
<proteinExistence type="predicted"/>
<gene>
    <name evidence="10" type="ORF">MNBD_GAMMA26-1952</name>
</gene>
<dbReference type="Pfam" id="PF07963">
    <property type="entry name" value="N_methyl"/>
    <property type="match status" value="1"/>
</dbReference>
<evidence type="ECO:0000256" key="5">
    <source>
        <dbReference type="ARBA" id="ARBA00022692"/>
    </source>
</evidence>
<dbReference type="InterPro" id="IPR045584">
    <property type="entry name" value="Pilin-like"/>
</dbReference>
<evidence type="ECO:0000256" key="8">
    <source>
        <dbReference type="SAM" id="Phobius"/>
    </source>
</evidence>
<evidence type="ECO:0000256" key="3">
    <source>
        <dbReference type="ARBA" id="ARBA00022481"/>
    </source>
</evidence>
<reference evidence="10" key="1">
    <citation type="submission" date="2018-06" db="EMBL/GenBank/DDBJ databases">
        <authorList>
            <person name="Zhirakovskaya E."/>
        </authorList>
    </citation>
    <scope>NUCLEOTIDE SEQUENCE</scope>
</reference>
<dbReference type="GO" id="GO:0015627">
    <property type="term" value="C:type II protein secretion system complex"/>
    <property type="evidence" value="ECO:0007669"/>
    <property type="project" value="InterPro"/>
</dbReference>
<evidence type="ECO:0000256" key="2">
    <source>
        <dbReference type="ARBA" id="ARBA00022475"/>
    </source>
</evidence>
<evidence type="ECO:0000259" key="9">
    <source>
        <dbReference type="Pfam" id="PF12019"/>
    </source>
</evidence>
<dbReference type="GO" id="GO:0005886">
    <property type="term" value="C:plasma membrane"/>
    <property type="evidence" value="ECO:0007669"/>
    <property type="project" value="UniProtKB-SubCell"/>
</dbReference>
<keyword evidence="3" id="KW-0488">Methylation</keyword>
<dbReference type="Gene3D" id="3.55.40.10">
    <property type="entry name" value="minor pseudopilin epsh domain"/>
    <property type="match status" value="1"/>
</dbReference>
<dbReference type="SUPFAM" id="SSF54523">
    <property type="entry name" value="Pili subunits"/>
    <property type="match status" value="1"/>
</dbReference>
<organism evidence="10">
    <name type="scientific">hydrothermal vent metagenome</name>
    <dbReference type="NCBI Taxonomy" id="652676"/>
    <lineage>
        <taxon>unclassified sequences</taxon>
        <taxon>metagenomes</taxon>
        <taxon>ecological metagenomes</taxon>
    </lineage>
</organism>
<dbReference type="GO" id="GO:0015628">
    <property type="term" value="P:protein secretion by the type II secretion system"/>
    <property type="evidence" value="ECO:0007669"/>
    <property type="project" value="InterPro"/>
</dbReference>
<comment type="subcellular location">
    <subcellularLocation>
        <location evidence="1">Cell inner membrane</location>
        <topology evidence="1">Single-pass membrane protein</topology>
    </subcellularLocation>
</comment>
<dbReference type="InterPro" id="IPR012902">
    <property type="entry name" value="N_methyl_site"/>
</dbReference>
<dbReference type="NCBIfam" id="TIGR02532">
    <property type="entry name" value="IV_pilin_GFxxxE"/>
    <property type="match status" value="1"/>
</dbReference>
<keyword evidence="4" id="KW-0997">Cell inner membrane</keyword>
<keyword evidence="2" id="KW-1003">Cell membrane</keyword>
<evidence type="ECO:0000256" key="4">
    <source>
        <dbReference type="ARBA" id="ARBA00022519"/>
    </source>
</evidence>